<keyword evidence="4 5" id="KW-0472">Membrane</keyword>
<evidence type="ECO:0000256" key="1">
    <source>
        <dbReference type="ARBA" id="ARBA00004141"/>
    </source>
</evidence>
<evidence type="ECO:0000256" key="2">
    <source>
        <dbReference type="ARBA" id="ARBA00022692"/>
    </source>
</evidence>
<evidence type="ECO:0000259" key="6">
    <source>
        <dbReference type="PROSITE" id="PS51841"/>
    </source>
</evidence>
<feature type="transmembrane region" description="Helical" evidence="5">
    <location>
        <begin position="28"/>
        <end position="54"/>
    </location>
</feature>
<protein>
    <submittedName>
        <fullName evidence="7">Lamin tail domain-containing protein</fullName>
    </submittedName>
</protein>
<organism evidence="7 8">
    <name type="scientific">Nannocystis punicea</name>
    <dbReference type="NCBI Taxonomy" id="2995304"/>
    <lineage>
        <taxon>Bacteria</taxon>
        <taxon>Pseudomonadati</taxon>
        <taxon>Myxococcota</taxon>
        <taxon>Polyangia</taxon>
        <taxon>Nannocystales</taxon>
        <taxon>Nannocystaceae</taxon>
        <taxon>Nannocystis</taxon>
    </lineage>
</organism>
<dbReference type="EMBL" id="CP114040">
    <property type="protein sequence ID" value="WAS91519.1"/>
    <property type="molecule type" value="Genomic_DNA"/>
</dbReference>
<dbReference type="RefSeq" id="WP_269033881.1">
    <property type="nucleotide sequence ID" value="NZ_CP114040.1"/>
</dbReference>
<feature type="transmembrane region" description="Helical" evidence="5">
    <location>
        <begin position="101"/>
        <end position="122"/>
    </location>
</feature>
<feature type="domain" description="LTD" evidence="6">
    <location>
        <begin position="174"/>
        <end position="294"/>
    </location>
</feature>
<keyword evidence="3 5" id="KW-1133">Transmembrane helix</keyword>
<evidence type="ECO:0000256" key="4">
    <source>
        <dbReference type="ARBA" id="ARBA00023136"/>
    </source>
</evidence>
<keyword evidence="2 5" id="KW-0812">Transmembrane</keyword>
<dbReference type="InterPro" id="IPR036415">
    <property type="entry name" value="Lamin_tail_dom_sf"/>
</dbReference>
<sequence>MTDTIPTLSSDDSSIRLRAAQEIIHRNILWSLGACAVPLPVADVLALAAVQIKLMRELSALYGVPFRESLAKKIVASLLSSVGGFSAGFVVAASFGKLLPGVGTLLGFMSIQTFAGALTYAMGRVYLMHIESGGALLDFDPRAMRQHFYREFRKGEQVATKLASEAAEPSTVAPAAAADVQASGAGVAIVQIHYKGTAKRRQADEYAEIANNSDTPVDMSGWTLDADGAGQVFTFPPETQLAPGQVVRVYTDEMHPESGGFTFGIHRPIWNDRGDRARLRDKGGAVMSVFTYGDKQ</sequence>
<feature type="transmembrane region" description="Helical" evidence="5">
    <location>
        <begin position="74"/>
        <end position="95"/>
    </location>
</feature>
<comment type="subcellular location">
    <subcellularLocation>
        <location evidence="1">Membrane</location>
        <topology evidence="1">Multi-pass membrane protein</topology>
    </subcellularLocation>
</comment>
<gene>
    <name evidence="7" type="ORF">O0S08_35500</name>
</gene>
<reference evidence="7" key="1">
    <citation type="submission" date="2022-11" db="EMBL/GenBank/DDBJ databases">
        <title>Minimal conservation of predation-associated metabolite biosynthetic gene clusters underscores biosynthetic potential of Myxococcota including descriptions for ten novel species: Archangium lansinium sp. nov., Myxococcus landrumus sp. nov., Nannocystis bai.</title>
        <authorList>
            <person name="Ahearne A."/>
            <person name="Stevens C."/>
            <person name="Dowd S."/>
        </authorList>
    </citation>
    <scope>NUCLEOTIDE SEQUENCE</scope>
    <source>
        <strain evidence="7">Fl3</strain>
    </source>
</reference>
<name>A0ABY7GXB2_9BACT</name>
<dbReference type="InterPro" id="IPR021147">
    <property type="entry name" value="DUF697"/>
</dbReference>
<dbReference type="InterPro" id="IPR001322">
    <property type="entry name" value="Lamin_tail_dom"/>
</dbReference>
<keyword evidence="8" id="KW-1185">Reference proteome</keyword>
<dbReference type="Pfam" id="PF05128">
    <property type="entry name" value="DUF697"/>
    <property type="match status" value="1"/>
</dbReference>
<evidence type="ECO:0000256" key="5">
    <source>
        <dbReference type="SAM" id="Phobius"/>
    </source>
</evidence>
<dbReference type="Gene3D" id="2.60.40.1260">
    <property type="entry name" value="Lamin Tail domain"/>
    <property type="match status" value="1"/>
</dbReference>
<dbReference type="SUPFAM" id="SSF74853">
    <property type="entry name" value="Lamin A/C globular tail domain"/>
    <property type="match status" value="1"/>
</dbReference>
<evidence type="ECO:0000313" key="8">
    <source>
        <dbReference type="Proteomes" id="UP001164459"/>
    </source>
</evidence>
<dbReference type="PROSITE" id="PS51841">
    <property type="entry name" value="LTD"/>
    <property type="match status" value="1"/>
</dbReference>
<proteinExistence type="predicted"/>
<evidence type="ECO:0000256" key="3">
    <source>
        <dbReference type="ARBA" id="ARBA00022989"/>
    </source>
</evidence>
<evidence type="ECO:0000313" key="7">
    <source>
        <dbReference type="EMBL" id="WAS91519.1"/>
    </source>
</evidence>
<accession>A0ABY7GXB2</accession>
<dbReference type="Proteomes" id="UP001164459">
    <property type="component" value="Chromosome"/>
</dbReference>
<dbReference type="Pfam" id="PF00932">
    <property type="entry name" value="LTD"/>
    <property type="match status" value="1"/>
</dbReference>